<comment type="caution">
    <text evidence="9">The sequence shown here is derived from an EMBL/GenBank/DDBJ whole genome shotgun (WGS) entry which is preliminary data.</text>
</comment>
<evidence type="ECO:0000313" key="9">
    <source>
        <dbReference type="EMBL" id="NMH91580.1"/>
    </source>
</evidence>
<gene>
    <name evidence="9" type="ORF">HF519_08270</name>
</gene>
<evidence type="ECO:0000256" key="4">
    <source>
        <dbReference type="ARBA" id="ARBA00022692"/>
    </source>
</evidence>
<feature type="domain" description="ABC transmembrane type-1" evidence="8">
    <location>
        <begin position="94"/>
        <end position="300"/>
    </location>
</feature>
<feature type="transmembrane region" description="Helical" evidence="7">
    <location>
        <begin position="235"/>
        <end position="257"/>
    </location>
</feature>
<dbReference type="Proteomes" id="UP000586918">
    <property type="component" value="Unassembled WGS sequence"/>
</dbReference>
<feature type="transmembrane region" description="Helical" evidence="7">
    <location>
        <begin position="100"/>
        <end position="121"/>
    </location>
</feature>
<evidence type="ECO:0000256" key="6">
    <source>
        <dbReference type="ARBA" id="ARBA00023136"/>
    </source>
</evidence>
<dbReference type="Gene3D" id="1.10.3720.10">
    <property type="entry name" value="MetI-like"/>
    <property type="match status" value="1"/>
</dbReference>
<dbReference type="EMBL" id="JAAXKZ010000020">
    <property type="protein sequence ID" value="NMH91580.1"/>
    <property type="molecule type" value="Genomic_DNA"/>
</dbReference>
<dbReference type="GO" id="GO:0005886">
    <property type="term" value="C:plasma membrane"/>
    <property type="evidence" value="ECO:0007669"/>
    <property type="project" value="UniProtKB-SubCell"/>
</dbReference>
<comment type="subcellular location">
    <subcellularLocation>
        <location evidence="1 7">Cell membrane</location>
        <topology evidence="1 7">Multi-pass membrane protein</topology>
    </subcellularLocation>
</comment>
<organism evidence="9 10">
    <name type="scientific">Pseudonocardia bannensis</name>
    <dbReference type="NCBI Taxonomy" id="630973"/>
    <lineage>
        <taxon>Bacteria</taxon>
        <taxon>Bacillati</taxon>
        <taxon>Actinomycetota</taxon>
        <taxon>Actinomycetes</taxon>
        <taxon>Pseudonocardiales</taxon>
        <taxon>Pseudonocardiaceae</taxon>
        <taxon>Pseudonocardia</taxon>
    </lineage>
</organism>
<keyword evidence="10" id="KW-1185">Reference proteome</keyword>
<feature type="transmembrane region" description="Helical" evidence="7">
    <location>
        <begin position="12"/>
        <end position="31"/>
    </location>
</feature>
<reference evidence="9 10" key="1">
    <citation type="submission" date="2020-04" db="EMBL/GenBank/DDBJ databases">
        <authorList>
            <person name="Klaysubun C."/>
            <person name="Duangmal K."/>
            <person name="Lipun K."/>
        </authorList>
    </citation>
    <scope>NUCLEOTIDE SEQUENCE [LARGE SCALE GENOMIC DNA]</scope>
    <source>
        <strain evidence="9 10">DSM 45300</strain>
    </source>
</reference>
<keyword evidence="2 7" id="KW-0813">Transport</keyword>
<proteinExistence type="inferred from homology"/>
<dbReference type="Pfam" id="PF19300">
    <property type="entry name" value="BPD_transp_1_N"/>
    <property type="match status" value="1"/>
</dbReference>
<dbReference type="Pfam" id="PF00528">
    <property type="entry name" value="BPD_transp_1"/>
    <property type="match status" value="1"/>
</dbReference>
<protein>
    <submittedName>
        <fullName evidence="9">ABC transporter permease</fullName>
    </submittedName>
</protein>
<keyword evidence="4 7" id="KW-0812">Transmembrane</keyword>
<sequence length="310" mass="33269">MGMFILRRSGQAVLVVMGATLLVFIATFALGDPFASTGDRQVPPEIAAANRAQFGLDQPLPIQYVTYLGNLFTGDLGVDFDQRRPVIDMLAETVPNTVRLALVAILIDVIIGVVAGIIAAVKRYSFADVLVTVLSTLAIGVPVFVIGIVLVANLSGVGPFPTVPRSFTVEVPWYQEVLLPAFALAIIDAAFIARLMRGSMLEVLRSDYIRTARAKGLSERKVIGKHALRNSLIPVVTYIGVSLGVLLGGAIITETIFQYNGVGFLLFRAISGNNAPVISAVVVFGVLAYVLLSLLVDILYAFLDPRIRLN</sequence>
<evidence type="ECO:0000256" key="3">
    <source>
        <dbReference type="ARBA" id="ARBA00022475"/>
    </source>
</evidence>
<dbReference type="InterPro" id="IPR035906">
    <property type="entry name" value="MetI-like_sf"/>
</dbReference>
<keyword evidence="3" id="KW-1003">Cell membrane</keyword>
<dbReference type="SUPFAM" id="SSF161098">
    <property type="entry name" value="MetI-like"/>
    <property type="match status" value="1"/>
</dbReference>
<feature type="transmembrane region" description="Helical" evidence="7">
    <location>
        <begin position="133"/>
        <end position="157"/>
    </location>
</feature>
<dbReference type="AlphaFoldDB" id="A0A848DFZ6"/>
<keyword evidence="6 7" id="KW-0472">Membrane</keyword>
<accession>A0A848DFZ6</accession>
<dbReference type="InterPro" id="IPR000515">
    <property type="entry name" value="MetI-like"/>
</dbReference>
<dbReference type="RefSeq" id="WP_169411826.1">
    <property type="nucleotide sequence ID" value="NZ_JAAXKZ010000020.1"/>
</dbReference>
<dbReference type="CDD" id="cd06261">
    <property type="entry name" value="TM_PBP2"/>
    <property type="match status" value="1"/>
</dbReference>
<feature type="transmembrane region" description="Helical" evidence="7">
    <location>
        <begin position="277"/>
        <end position="303"/>
    </location>
</feature>
<evidence type="ECO:0000256" key="7">
    <source>
        <dbReference type="RuleBase" id="RU363032"/>
    </source>
</evidence>
<dbReference type="InterPro" id="IPR045621">
    <property type="entry name" value="BPD_transp_1_N"/>
</dbReference>
<keyword evidence="5 7" id="KW-1133">Transmembrane helix</keyword>
<dbReference type="PANTHER" id="PTHR43163:SF7">
    <property type="entry name" value="DIPEPTIDE-TRANSPORT INTEGRAL MEMBRANE PROTEIN ABC TRANSPORTER DPPB-RELATED"/>
    <property type="match status" value="1"/>
</dbReference>
<evidence type="ECO:0000313" key="10">
    <source>
        <dbReference type="Proteomes" id="UP000586918"/>
    </source>
</evidence>
<name>A0A848DFZ6_9PSEU</name>
<dbReference type="PANTHER" id="PTHR43163">
    <property type="entry name" value="DIPEPTIDE TRANSPORT SYSTEM PERMEASE PROTEIN DPPB-RELATED"/>
    <property type="match status" value="1"/>
</dbReference>
<evidence type="ECO:0000256" key="1">
    <source>
        <dbReference type="ARBA" id="ARBA00004651"/>
    </source>
</evidence>
<evidence type="ECO:0000256" key="5">
    <source>
        <dbReference type="ARBA" id="ARBA00022989"/>
    </source>
</evidence>
<comment type="similarity">
    <text evidence="7">Belongs to the binding-protein-dependent transport system permease family.</text>
</comment>
<evidence type="ECO:0000259" key="8">
    <source>
        <dbReference type="PROSITE" id="PS50928"/>
    </source>
</evidence>
<dbReference type="GO" id="GO:0055085">
    <property type="term" value="P:transmembrane transport"/>
    <property type="evidence" value="ECO:0007669"/>
    <property type="project" value="InterPro"/>
</dbReference>
<feature type="transmembrane region" description="Helical" evidence="7">
    <location>
        <begin position="177"/>
        <end position="196"/>
    </location>
</feature>
<evidence type="ECO:0000256" key="2">
    <source>
        <dbReference type="ARBA" id="ARBA00022448"/>
    </source>
</evidence>
<dbReference type="PROSITE" id="PS50928">
    <property type="entry name" value="ABC_TM1"/>
    <property type="match status" value="1"/>
</dbReference>